<dbReference type="Pfam" id="PF12867">
    <property type="entry name" value="DinB_2"/>
    <property type="match status" value="1"/>
</dbReference>
<dbReference type="InterPro" id="IPR024775">
    <property type="entry name" value="DinB-like"/>
</dbReference>
<feature type="domain" description="DinB-like" evidence="2">
    <location>
        <begin position="43"/>
        <end position="160"/>
    </location>
</feature>
<organism evidence="3 4">
    <name type="scientific">Bryocella elongata</name>
    <dbReference type="NCBI Taxonomy" id="863522"/>
    <lineage>
        <taxon>Bacteria</taxon>
        <taxon>Pseudomonadati</taxon>
        <taxon>Acidobacteriota</taxon>
        <taxon>Terriglobia</taxon>
        <taxon>Terriglobales</taxon>
        <taxon>Acidobacteriaceae</taxon>
        <taxon>Bryocella</taxon>
    </lineage>
</organism>
<dbReference type="SUPFAM" id="SSF109854">
    <property type="entry name" value="DinB/YfiT-like putative metalloenzymes"/>
    <property type="match status" value="1"/>
</dbReference>
<dbReference type="AlphaFoldDB" id="A0A1H5Y6J1"/>
<evidence type="ECO:0000256" key="1">
    <source>
        <dbReference type="SAM" id="SignalP"/>
    </source>
</evidence>
<feature type="chain" id="PRO_5009290215" evidence="1">
    <location>
        <begin position="22"/>
        <end position="178"/>
    </location>
</feature>
<dbReference type="Gene3D" id="1.20.120.450">
    <property type="entry name" value="dinb family like domain"/>
    <property type="match status" value="1"/>
</dbReference>
<dbReference type="RefSeq" id="WP_103933021.1">
    <property type="nucleotide sequence ID" value="NZ_FNVA01000003.1"/>
</dbReference>
<proteinExistence type="predicted"/>
<evidence type="ECO:0000313" key="4">
    <source>
        <dbReference type="Proteomes" id="UP000236728"/>
    </source>
</evidence>
<keyword evidence="1" id="KW-0732">Signal</keyword>
<evidence type="ECO:0000259" key="2">
    <source>
        <dbReference type="Pfam" id="PF12867"/>
    </source>
</evidence>
<name>A0A1H5Y6J1_9BACT</name>
<protein>
    <submittedName>
        <fullName evidence="3">DinB superfamily protein</fullName>
    </submittedName>
</protein>
<dbReference type="Proteomes" id="UP000236728">
    <property type="component" value="Unassembled WGS sequence"/>
</dbReference>
<dbReference type="InterPro" id="IPR034660">
    <property type="entry name" value="DinB/YfiT-like"/>
</dbReference>
<gene>
    <name evidence="3" type="ORF">SAMN05421819_2130</name>
</gene>
<dbReference type="OrthoDB" id="120106at2"/>
<evidence type="ECO:0000313" key="3">
    <source>
        <dbReference type="EMBL" id="SEG19136.1"/>
    </source>
</evidence>
<sequence length="178" mass="18840">MRPTLLAAAAVCVLAPSMASAQSAPPTPGVGPEVNRSYTGLKDNILKSADKMPADLYSYKPTPDIRVFARILTHVIEAQVRSCGIVNGTPTAEMAKTPAETAPKPEIVAALKASFDACDKAYASITDANALDLLSAGPVKRTRVSLLWGNVSHDNEQYAQLATYMRLKGITPPSASEK</sequence>
<feature type="signal peptide" evidence="1">
    <location>
        <begin position="1"/>
        <end position="21"/>
    </location>
</feature>
<accession>A0A1H5Y6J1</accession>
<dbReference type="EMBL" id="FNVA01000003">
    <property type="protein sequence ID" value="SEG19136.1"/>
    <property type="molecule type" value="Genomic_DNA"/>
</dbReference>
<reference evidence="3 4" key="1">
    <citation type="submission" date="2016-10" db="EMBL/GenBank/DDBJ databases">
        <authorList>
            <person name="de Groot N.N."/>
        </authorList>
    </citation>
    <scope>NUCLEOTIDE SEQUENCE [LARGE SCALE GENOMIC DNA]</scope>
    <source>
        <strain evidence="3 4">DSM 22489</strain>
    </source>
</reference>
<keyword evidence="4" id="KW-1185">Reference proteome</keyword>